<dbReference type="InterPro" id="IPR002110">
    <property type="entry name" value="Ankyrin_rpt"/>
</dbReference>
<evidence type="ECO:0000256" key="5">
    <source>
        <dbReference type="ARBA" id="ARBA00022989"/>
    </source>
</evidence>
<evidence type="ECO:0000256" key="12">
    <source>
        <dbReference type="RuleBase" id="RU079119"/>
    </source>
</evidence>
<dbReference type="OrthoDB" id="6781668at2759"/>
<keyword evidence="7 12" id="KW-0472">Membrane</keyword>
<dbReference type="OMA" id="FWVGFRY"/>
<dbReference type="Proteomes" id="UP000193685">
    <property type="component" value="Unassembled WGS sequence"/>
</dbReference>
<keyword evidence="12" id="KW-0012">Acyltransferase</keyword>
<evidence type="ECO:0000256" key="4">
    <source>
        <dbReference type="ARBA" id="ARBA00022737"/>
    </source>
</evidence>
<organism evidence="15 16">
    <name type="scientific">Protomyces lactucae-debilis</name>
    <dbReference type="NCBI Taxonomy" id="2754530"/>
    <lineage>
        <taxon>Eukaryota</taxon>
        <taxon>Fungi</taxon>
        <taxon>Dikarya</taxon>
        <taxon>Ascomycota</taxon>
        <taxon>Taphrinomycotina</taxon>
        <taxon>Taphrinomycetes</taxon>
        <taxon>Taphrinales</taxon>
        <taxon>Protomycetaceae</taxon>
        <taxon>Protomyces</taxon>
    </lineage>
</organism>
<dbReference type="Gene3D" id="1.25.40.20">
    <property type="entry name" value="Ankyrin repeat-containing domain"/>
    <property type="match status" value="1"/>
</dbReference>
<protein>
    <recommendedName>
        <fullName evidence="12">Palmitoyltransferase</fullName>
        <ecNumber evidence="12">2.3.1.225</ecNumber>
    </recommendedName>
</protein>
<feature type="transmembrane region" description="Helical" evidence="12">
    <location>
        <begin position="325"/>
        <end position="344"/>
    </location>
</feature>
<feature type="repeat" description="ANK" evidence="11">
    <location>
        <begin position="59"/>
        <end position="91"/>
    </location>
</feature>
<comment type="subcellular location">
    <subcellularLocation>
        <location evidence="1">Membrane</location>
        <topology evidence="1">Multi-pass membrane protein</topology>
    </subcellularLocation>
</comment>
<name>A0A1Y2FK12_PROLT</name>
<feature type="repeat" description="ANK" evidence="11">
    <location>
        <begin position="93"/>
        <end position="125"/>
    </location>
</feature>
<gene>
    <name evidence="15" type="ORF">BCR37DRAFT_366909</name>
</gene>
<evidence type="ECO:0000256" key="11">
    <source>
        <dbReference type="PROSITE-ProRule" id="PRU00023"/>
    </source>
</evidence>
<sequence length="486" mass="53880">MSTTAQKTAALTSDQVQSSGAASEEEGSDIFVAAQYGDWQRIDWLITNKKYTADARNEQGVTPLHWAAINDRLSAAKTLLDHGAEVDALGGDLKATPLMWAAKSGHTAMAHLLCQQGADPERVDAQGYNALQLATHSSNVFLILFLLQVDVAVDSVDPQGHTCLMWAAYQGDALSVDLFARWGASINAQDKDGLNALHWAVVRGNKHCIKRLIQEGIDIDHKQPNGKSARDLASELKTLHALEDGLALAGRDPETGRIMSSWLPKSLHRKAIFSLPHLVIGIVLLLFSRASIIIALPVNILVVLTCQKIEAGLQGKEQSIHQTPYLAGIFAGSAFWTTLHWLFRVLPATYLAYTLCNCIFGVIFALCLFNFYRAMLIDPGFVKTQEGSRAEQRDTIEKLVQDGNFDAQHYCVYCLMRKPLRSKHCKVCKRCVARHDHHCPWVDNCIGLRNHRSFMAYLLTLFAGIPMYAYLTYQGTPPTLRYASDF</sequence>
<evidence type="ECO:0000313" key="16">
    <source>
        <dbReference type="Proteomes" id="UP000193685"/>
    </source>
</evidence>
<comment type="domain">
    <text evidence="12">The DHHC domain is required for palmitoyltransferase activity.</text>
</comment>
<dbReference type="PANTHER" id="PTHR24161:SF85">
    <property type="entry name" value="PALMITOYLTRANSFERASE HIP14"/>
    <property type="match status" value="1"/>
</dbReference>
<evidence type="ECO:0000256" key="6">
    <source>
        <dbReference type="ARBA" id="ARBA00023043"/>
    </source>
</evidence>
<keyword evidence="16" id="KW-1185">Reference proteome</keyword>
<keyword evidence="9" id="KW-0449">Lipoprotein</keyword>
<comment type="catalytic activity">
    <reaction evidence="10 12">
        <text>L-cysteinyl-[protein] + hexadecanoyl-CoA = S-hexadecanoyl-L-cysteinyl-[protein] + CoA</text>
        <dbReference type="Rhea" id="RHEA:36683"/>
        <dbReference type="Rhea" id="RHEA-COMP:10131"/>
        <dbReference type="Rhea" id="RHEA-COMP:11032"/>
        <dbReference type="ChEBI" id="CHEBI:29950"/>
        <dbReference type="ChEBI" id="CHEBI:57287"/>
        <dbReference type="ChEBI" id="CHEBI:57379"/>
        <dbReference type="ChEBI" id="CHEBI:74151"/>
        <dbReference type="EC" id="2.3.1.225"/>
    </reaction>
</comment>
<dbReference type="SMART" id="SM00248">
    <property type="entry name" value="ANK"/>
    <property type="match status" value="5"/>
</dbReference>
<dbReference type="AlphaFoldDB" id="A0A1Y2FK12"/>
<comment type="similarity">
    <text evidence="2">Belongs to the DHHC palmitoyltransferase family. AKR/ZDHHC17 subfamily.</text>
</comment>
<comment type="caution">
    <text evidence="15">The sequence shown here is derived from an EMBL/GenBank/DDBJ whole genome shotgun (WGS) entry which is preliminary data.</text>
</comment>
<evidence type="ECO:0000256" key="2">
    <source>
        <dbReference type="ARBA" id="ARBA00010104"/>
    </source>
</evidence>
<evidence type="ECO:0000256" key="1">
    <source>
        <dbReference type="ARBA" id="ARBA00004141"/>
    </source>
</evidence>
<dbReference type="PROSITE" id="PS50216">
    <property type="entry name" value="DHHC"/>
    <property type="match status" value="1"/>
</dbReference>
<dbReference type="PROSITE" id="PS50088">
    <property type="entry name" value="ANK_REPEAT"/>
    <property type="match status" value="4"/>
</dbReference>
<evidence type="ECO:0000313" key="15">
    <source>
        <dbReference type="EMBL" id="ORY83917.1"/>
    </source>
</evidence>
<dbReference type="GO" id="GO:0016020">
    <property type="term" value="C:membrane"/>
    <property type="evidence" value="ECO:0007669"/>
    <property type="project" value="UniProtKB-SubCell"/>
</dbReference>
<keyword evidence="12" id="KW-0808">Transferase</keyword>
<dbReference type="EMBL" id="MCFI01000007">
    <property type="protein sequence ID" value="ORY83917.1"/>
    <property type="molecule type" value="Genomic_DNA"/>
</dbReference>
<feature type="compositionally biased region" description="Polar residues" evidence="13">
    <location>
        <begin position="1"/>
        <end position="17"/>
    </location>
</feature>
<reference evidence="15 16" key="1">
    <citation type="submission" date="2016-07" db="EMBL/GenBank/DDBJ databases">
        <title>Pervasive Adenine N6-methylation of Active Genes in Fungi.</title>
        <authorList>
            <consortium name="DOE Joint Genome Institute"/>
            <person name="Mondo S.J."/>
            <person name="Dannebaum R.O."/>
            <person name="Kuo R.C."/>
            <person name="Labutti K."/>
            <person name="Haridas S."/>
            <person name="Kuo A."/>
            <person name="Salamov A."/>
            <person name="Ahrendt S.R."/>
            <person name="Lipzen A."/>
            <person name="Sullivan W."/>
            <person name="Andreopoulos W.B."/>
            <person name="Clum A."/>
            <person name="Lindquist E."/>
            <person name="Daum C."/>
            <person name="Ramamoorthy G.K."/>
            <person name="Gryganskyi A."/>
            <person name="Culley D."/>
            <person name="Magnuson J.K."/>
            <person name="James T.Y."/>
            <person name="O'Malley M.A."/>
            <person name="Stajich J.E."/>
            <person name="Spatafora J.W."/>
            <person name="Visel A."/>
            <person name="Grigoriev I.V."/>
        </authorList>
    </citation>
    <scope>NUCLEOTIDE SEQUENCE [LARGE SCALE GENOMIC DNA]</scope>
    <source>
        <strain evidence="15 16">12-1054</strain>
    </source>
</reference>
<dbReference type="STRING" id="56484.A0A1Y2FK12"/>
<dbReference type="RefSeq" id="XP_040726212.1">
    <property type="nucleotide sequence ID" value="XM_040868290.1"/>
</dbReference>
<feature type="domain" description="Palmitoyltransferase DHHC" evidence="14">
    <location>
        <begin position="405"/>
        <end position="475"/>
    </location>
</feature>
<feature type="repeat" description="ANK" evidence="11">
    <location>
        <begin position="192"/>
        <end position="224"/>
    </location>
</feature>
<dbReference type="PROSITE" id="PS50297">
    <property type="entry name" value="ANK_REP_REGION"/>
    <property type="match status" value="3"/>
</dbReference>
<dbReference type="InterPro" id="IPR036770">
    <property type="entry name" value="Ankyrin_rpt-contain_sf"/>
</dbReference>
<feature type="transmembrane region" description="Helical" evidence="12">
    <location>
        <begin position="278"/>
        <end position="304"/>
    </location>
</feature>
<dbReference type="SUPFAM" id="SSF48403">
    <property type="entry name" value="Ankyrin repeat"/>
    <property type="match status" value="1"/>
</dbReference>
<dbReference type="GO" id="GO:0019706">
    <property type="term" value="F:protein-cysteine S-palmitoyltransferase activity"/>
    <property type="evidence" value="ECO:0007669"/>
    <property type="project" value="UniProtKB-EC"/>
</dbReference>
<evidence type="ECO:0000256" key="8">
    <source>
        <dbReference type="ARBA" id="ARBA00023139"/>
    </source>
</evidence>
<evidence type="ECO:0000256" key="13">
    <source>
        <dbReference type="SAM" id="MobiDB-lite"/>
    </source>
</evidence>
<evidence type="ECO:0000256" key="10">
    <source>
        <dbReference type="ARBA" id="ARBA00048048"/>
    </source>
</evidence>
<evidence type="ECO:0000256" key="9">
    <source>
        <dbReference type="ARBA" id="ARBA00023288"/>
    </source>
</evidence>
<dbReference type="GeneID" id="63784889"/>
<evidence type="ECO:0000256" key="3">
    <source>
        <dbReference type="ARBA" id="ARBA00022692"/>
    </source>
</evidence>
<keyword evidence="6 11" id="KW-0040">ANK repeat</keyword>
<dbReference type="InterPro" id="IPR001594">
    <property type="entry name" value="Palmitoyltrfase_DHHC"/>
</dbReference>
<dbReference type="PANTHER" id="PTHR24161">
    <property type="entry name" value="ANK_REP_REGION DOMAIN-CONTAINING PROTEIN-RELATED"/>
    <property type="match status" value="1"/>
</dbReference>
<keyword evidence="5 12" id="KW-1133">Transmembrane helix</keyword>
<dbReference type="Pfam" id="PF12796">
    <property type="entry name" value="Ank_2"/>
    <property type="match status" value="2"/>
</dbReference>
<keyword evidence="8" id="KW-0564">Palmitate</keyword>
<evidence type="ECO:0000256" key="7">
    <source>
        <dbReference type="ARBA" id="ARBA00023136"/>
    </source>
</evidence>
<feature type="transmembrane region" description="Helical" evidence="12">
    <location>
        <begin position="454"/>
        <end position="471"/>
    </location>
</feature>
<feature type="transmembrane region" description="Helical" evidence="12">
    <location>
        <begin position="350"/>
        <end position="372"/>
    </location>
</feature>
<proteinExistence type="inferred from homology"/>
<dbReference type="Pfam" id="PF01529">
    <property type="entry name" value="DHHC"/>
    <property type="match status" value="1"/>
</dbReference>
<feature type="repeat" description="ANK" evidence="11">
    <location>
        <begin position="159"/>
        <end position="191"/>
    </location>
</feature>
<evidence type="ECO:0000259" key="14">
    <source>
        <dbReference type="Pfam" id="PF01529"/>
    </source>
</evidence>
<keyword evidence="4" id="KW-0677">Repeat</keyword>
<dbReference type="EC" id="2.3.1.225" evidence="12"/>
<keyword evidence="3 12" id="KW-0812">Transmembrane</keyword>
<accession>A0A1Y2FK12</accession>
<feature type="region of interest" description="Disordered" evidence="13">
    <location>
        <begin position="1"/>
        <end position="24"/>
    </location>
</feature>